<dbReference type="EMBL" id="AYXY01000019">
    <property type="protein sequence ID" value="ETN95665.1"/>
    <property type="molecule type" value="Genomic_DNA"/>
</dbReference>
<dbReference type="RefSeq" id="WP_038264160.1">
    <property type="nucleotide sequence ID" value="NZ_AYXY01000019.1"/>
</dbReference>
<evidence type="ECO:0000313" key="2">
    <source>
        <dbReference type="EMBL" id="ETN95665.1"/>
    </source>
</evidence>
<protein>
    <submittedName>
        <fullName evidence="2">Acetyltransferase, ribosomal protein N-acetylase</fullName>
    </submittedName>
</protein>
<dbReference type="CDD" id="cd04301">
    <property type="entry name" value="NAT_SF"/>
    <property type="match status" value="1"/>
</dbReference>
<feature type="domain" description="N-acetyltransferase" evidence="1">
    <location>
        <begin position="9"/>
        <end position="170"/>
    </location>
</feature>
<keyword evidence="2" id="KW-0689">Ribosomal protein</keyword>
<dbReference type="InterPro" id="IPR016181">
    <property type="entry name" value="Acyl_CoA_acyltransferase"/>
</dbReference>
<proteinExistence type="predicted"/>
<keyword evidence="2" id="KW-0808">Transferase</keyword>
<keyword evidence="2" id="KW-0687">Ribonucleoprotein</keyword>
<dbReference type="STRING" id="376730.SAMN04487906_0938"/>
<evidence type="ECO:0000259" key="1">
    <source>
        <dbReference type="PROSITE" id="PS51186"/>
    </source>
</evidence>
<reference evidence="2 3" key="2">
    <citation type="journal article" date="2016" name="Genome Announc.">
        <title>Draft Genome Sequence of Zhouia amylolytica AD3, Isolated from Tidal Flat Sediment.</title>
        <authorList>
            <person name="Jia B."/>
            <person name="Jin H.M."/>
            <person name="Lee H.J."/>
            <person name="Jeon C.O."/>
        </authorList>
    </citation>
    <scope>NUCLEOTIDE SEQUENCE [LARGE SCALE GENOMIC DNA]</scope>
    <source>
        <strain evidence="2 3">AD3</strain>
    </source>
</reference>
<dbReference type="PROSITE" id="PS51186">
    <property type="entry name" value="GNAT"/>
    <property type="match status" value="1"/>
</dbReference>
<dbReference type="PATRIC" id="fig|1286632.3.peg.1379"/>
<evidence type="ECO:0000313" key="3">
    <source>
        <dbReference type="Proteomes" id="UP000018850"/>
    </source>
</evidence>
<dbReference type="AlphaFoldDB" id="W2UNB5"/>
<dbReference type="Proteomes" id="UP000018850">
    <property type="component" value="Unassembled WGS sequence"/>
</dbReference>
<keyword evidence="3" id="KW-1185">Reference proteome</keyword>
<dbReference type="Pfam" id="PF13302">
    <property type="entry name" value="Acetyltransf_3"/>
    <property type="match status" value="1"/>
</dbReference>
<dbReference type="Gene3D" id="3.40.630.30">
    <property type="match status" value="1"/>
</dbReference>
<dbReference type="GO" id="GO:0016747">
    <property type="term" value="F:acyltransferase activity, transferring groups other than amino-acyl groups"/>
    <property type="evidence" value="ECO:0007669"/>
    <property type="project" value="InterPro"/>
</dbReference>
<organism evidence="2 3">
    <name type="scientific">Zhouia amylolytica AD3</name>
    <dbReference type="NCBI Taxonomy" id="1286632"/>
    <lineage>
        <taxon>Bacteria</taxon>
        <taxon>Pseudomonadati</taxon>
        <taxon>Bacteroidota</taxon>
        <taxon>Flavobacteriia</taxon>
        <taxon>Flavobacteriales</taxon>
        <taxon>Flavobacteriaceae</taxon>
        <taxon>Zhouia</taxon>
    </lineage>
</organism>
<dbReference type="PANTHER" id="PTHR43415">
    <property type="entry name" value="SPERMIDINE N(1)-ACETYLTRANSFERASE"/>
    <property type="match status" value="1"/>
</dbReference>
<dbReference type="InterPro" id="IPR000182">
    <property type="entry name" value="GNAT_dom"/>
</dbReference>
<dbReference type="GO" id="GO:0005840">
    <property type="term" value="C:ribosome"/>
    <property type="evidence" value="ECO:0007669"/>
    <property type="project" value="UniProtKB-KW"/>
</dbReference>
<accession>W2UNB5</accession>
<sequence>MVMLKGNKVFLRALEPSDIDFLYKLENDTTVWEVSETLSPYSKFVLEEYLANAHRDIYEVKQLRLAINTLKKELIGFIDLFDFDPKNKRAGIGIIILNEANRGKGLGEEALRLLITYGFEHLGLHQVYCNIAESNKPSISLFKKLGFEEIGVKKDWKWTSRGYLNEILYQKIKK</sequence>
<dbReference type="PANTHER" id="PTHR43415:SF3">
    <property type="entry name" value="GNAT-FAMILY ACETYLTRANSFERASE"/>
    <property type="match status" value="1"/>
</dbReference>
<dbReference type="eggNOG" id="COG1670">
    <property type="taxonomic scope" value="Bacteria"/>
</dbReference>
<reference evidence="3" key="1">
    <citation type="submission" date="2013-11" db="EMBL/GenBank/DDBJ databases">
        <title>Draft genome sequence from a member of Zhouia, isolated tidal flat.</title>
        <authorList>
            <person name="Jin H."/>
            <person name="Jeon C.O."/>
        </authorList>
    </citation>
    <scope>NUCLEOTIDE SEQUENCE [LARGE SCALE GENOMIC DNA]</scope>
    <source>
        <strain evidence="3">AD3</strain>
    </source>
</reference>
<gene>
    <name evidence="2" type="ORF">P278_13870</name>
</gene>
<name>W2UNB5_9FLAO</name>
<dbReference type="SUPFAM" id="SSF55729">
    <property type="entry name" value="Acyl-CoA N-acyltransferases (Nat)"/>
    <property type="match status" value="1"/>
</dbReference>
<comment type="caution">
    <text evidence="2">The sequence shown here is derived from an EMBL/GenBank/DDBJ whole genome shotgun (WGS) entry which is preliminary data.</text>
</comment>